<protein>
    <submittedName>
        <fullName evidence="3">Uncharacterized protein</fullName>
    </submittedName>
</protein>
<keyword evidence="4" id="KW-1185">Reference proteome</keyword>
<dbReference type="InterPro" id="IPR055797">
    <property type="entry name" value="DUF7373"/>
</dbReference>
<organism evidence="3 4">
    <name type="scientific">Nocardia lasii</name>
    <dbReference type="NCBI Taxonomy" id="1616107"/>
    <lineage>
        <taxon>Bacteria</taxon>
        <taxon>Bacillati</taxon>
        <taxon>Actinomycetota</taxon>
        <taxon>Actinomycetes</taxon>
        <taxon>Mycobacteriales</taxon>
        <taxon>Nocardiaceae</taxon>
        <taxon>Nocardia</taxon>
    </lineage>
</organism>
<dbReference type="Pfam" id="PF24088">
    <property type="entry name" value="DUF7373"/>
    <property type="match status" value="1"/>
</dbReference>
<reference evidence="4" key="1">
    <citation type="journal article" date="2019" name="Int. J. Syst. Evol. Microbiol.">
        <title>The Global Catalogue of Microorganisms (GCM) 10K type strain sequencing project: providing services to taxonomists for standard genome sequencing and annotation.</title>
        <authorList>
            <consortium name="The Broad Institute Genomics Platform"/>
            <consortium name="The Broad Institute Genome Sequencing Center for Infectious Disease"/>
            <person name="Wu L."/>
            <person name="Ma J."/>
        </authorList>
    </citation>
    <scope>NUCLEOTIDE SEQUENCE [LARGE SCALE GENOMIC DNA]</scope>
    <source>
        <strain evidence="4">CCUG 36956</strain>
    </source>
</reference>
<accession>A0ABW1JJW4</accession>
<dbReference type="Proteomes" id="UP001596223">
    <property type="component" value="Unassembled WGS sequence"/>
</dbReference>
<feature type="domain" description="DUF7373" evidence="2">
    <location>
        <begin position="224"/>
        <end position="359"/>
    </location>
</feature>
<proteinExistence type="predicted"/>
<evidence type="ECO:0000313" key="4">
    <source>
        <dbReference type="Proteomes" id="UP001596223"/>
    </source>
</evidence>
<evidence type="ECO:0000259" key="2">
    <source>
        <dbReference type="Pfam" id="PF24092"/>
    </source>
</evidence>
<evidence type="ECO:0000313" key="3">
    <source>
        <dbReference type="EMBL" id="MFC6009696.1"/>
    </source>
</evidence>
<dbReference type="EMBL" id="JBHSQN010000001">
    <property type="protein sequence ID" value="MFC6009696.1"/>
    <property type="molecule type" value="Genomic_DNA"/>
</dbReference>
<dbReference type="InterPro" id="IPR056463">
    <property type="entry name" value="DUF7373_C"/>
</dbReference>
<evidence type="ECO:0000259" key="1">
    <source>
        <dbReference type="Pfam" id="PF24088"/>
    </source>
</evidence>
<sequence>MVDLAALDVGPYPRDPQEITTTPSWALARYLEGMRLSSVLPLPVDIDSRFVVPYVGGWAFPFPEEKLTETFWDTFDEETKGLVAGYTTSARWHQDFSISQGLYIQAMVFESVAAAQAAAVALHRRGFGPNAISEPVRSARHPDALMLWRADQQRVTGWMATGRFVIKVSSWSDENVELEISDQAAVLPLADKALTVTAERLAAHTPTPLDRLQSVPVDPDGMFARVLPIGRENGGVRRFPSVRDAYGFLHGTIDLVDTRRMNDEAGVDRVADGKSTVYRTRDATSARWFLTEAGHDKFLRPIEGPVGLPTADCYETLRPRSGSRYFCGVSHDRYVAVVASNQQSDVLQAISSQYAILVSAG</sequence>
<gene>
    <name evidence="3" type="ORF">ACFP3H_01385</name>
</gene>
<name>A0ABW1JJW4_9NOCA</name>
<comment type="caution">
    <text evidence="3">The sequence shown here is derived from an EMBL/GenBank/DDBJ whole genome shotgun (WGS) entry which is preliminary data.</text>
</comment>
<feature type="domain" description="DUF7373" evidence="1">
    <location>
        <begin position="22"/>
        <end position="217"/>
    </location>
</feature>
<dbReference type="RefSeq" id="WP_378598320.1">
    <property type="nucleotide sequence ID" value="NZ_JBHSQN010000001.1"/>
</dbReference>
<dbReference type="Pfam" id="PF24092">
    <property type="entry name" value="DUF7373_C"/>
    <property type="match status" value="1"/>
</dbReference>